<reference evidence="2" key="1">
    <citation type="journal article" date="2018" name="Genome Biol. Evol.">
        <title>Genomics and development of Lentinus tigrinus, a white-rot wood-decaying mushroom with dimorphic fruiting bodies.</title>
        <authorList>
            <person name="Wu B."/>
            <person name="Xu Z."/>
            <person name="Knudson A."/>
            <person name="Carlson A."/>
            <person name="Chen N."/>
            <person name="Kovaka S."/>
            <person name="LaButti K."/>
            <person name="Lipzen A."/>
            <person name="Pennachio C."/>
            <person name="Riley R."/>
            <person name="Schakwitz W."/>
            <person name="Umezawa K."/>
            <person name="Ohm R.A."/>
            <person name="Grigoriev I.V."/>
            <person name="Nagy L.G."/>
            <person name="Gibbons J."/>
            <person name="Hibbett D."/>
        </authorList>
    </citation>
    <scope>NUCLEOTIDE SEQUENCE [LARGE SCALE GENOMIC DNA]</scope>
    <source>
        <strain evidence="2">ALCF2SS1-6</strain>
    </source>
</reference>
<feature type="compositionally biased region" description="Basic residues" evidence="1">
    <location>
        <begin position="529"/>
        <end position="539"/>
    </location>
</feature>
<dbReference type="OrthoDB" id="3230530at2759"/>
<feature type="compositionally biased region" description="Pro residues" evidence="1">
    <location>
        <begin position="335"/>
        <end position="350"/>
    </location>
</feature>
<name>A0A5C2SRF9_9APHY</name>
<dbReference type="AlphaFoldDB" id="A0A5C2SRF9"/>
<feature type="region of interest" description="Disordered" evidence="1">
    <location>
        <begin position="460"/>
        <end position="644"/>
    </location>
</feature>
<dbReference type="Proteomes" id="UP000313359">
    <property type="component" value="Unassembled WGS sequence"/>
</dbReference>
<feature type="region of interest" description="Disordered" evidence="1">
    <location>
        <begin position="248"/>
        <end position="280"/>
    </location>
</feature>
<feature type="compositionally biased region" description="Low complexity" evidence="1">
    <location>
        <begin position="571"/>
        <end position="588"/>
    </location>
</feature>
<feature type="compositionally biased region" description="Basic and acidic residues" evidence="1">
    <location>
        <begin position="460"/>
        <end position="474"/>
    </location>
</feature>
<dbReference type="EMBL" id="ML122251">
    <property type="protein sequence ID" value="RPD65941.1"/>
    <property type="molecule type" value="Genomic_DNA"/>
</dbReference>
<sequence>MVHLVLSTTRGNSGNRFFPHQGYLGLTPVRVEGVVRTKLDEDRRPIPAKSLSVSIRCYQSRLTRSRSFRSTLVVDHTDVLWVKPPDREYSDVGELEFPFKITLPKRTPGFSTANYQDYRVFWRLEAILDHVPIPSVGSRIVRYYDLALFRYDLPPSTHPTPTLSPSQHALLHETNKPRAPVVRYTVSAPSHPVGPSDIIYATLFLQPQDPGVGIRSATVSVERRIELHNAPAAPTPLVTAGINHAMAASPSPTTTFSPASPTPSSYSDDDARTPTTSQFASGSFASGSLAYPQSPYGPHLSPSQTTFDSVATNVSYSSTFPLLSPSSPNGSSLPIPIPRVPSPSRPPPSPSSSLSVSPRGPPVPSSDAPLRVFAVSIVSTEVNSFTCDSSGLWVKSVPLQWPESRGTSRWAIGETMSSEFATVRFFIRTKLVVTGPTGSDTVELEPKELTIVPTNESDRKVAMEKWSEQKELAQRSKSKSPWRRRGEDGSSADGAPAKASGHGLPSPPQTPAQSSEGEHRKTHSAGSTKPRKKAPRRPHTSAGPRDKSNFTFAASADAGLRFDRDRGDQLSSQESRSSATSSHSYGSSKAKCRESGLGESMLNAVDKVRGKSRAWEGDGKREREPAEDDQERRRERPKTTGLGLQFGLEAEQIRAWEEELARIELQSRRSSAGMLGLLGITRKRTGG</sequence>
<organism evidence="2 3">
    <name type="scientific">Lentinus tigrinus ALCF2SS1-6</name>
    <dbReference type="NCBI Taxonomy" id="1328759"/>
    <lineage>
        <taxon>Eukaryota</taxon>
        <taxon>Fungi</taxon>
        <taxon>Dikarya</taxon>
        <taxon>Basidiomycota</taxon>
        <taxon>Agaricomycotina</taxon>
        <taxon>Agaricomycetes</taxon>
        <taxon>Polyporales</taxon>
        <taxon>Polyporaceae</taxon>
        <taxon>Lentinus</taxon>
    </lineage>
</organism>
<keyword evidence="3" id="KW-1185">Reference proteome</keyword>
<protein>
    <submittedName>
        <fullName evidence="2">Uncharacterized protein</fullName>
    </submittedName>
</protein>
<proteinExistence type="predicted"/>
<feature type="region of interest" description="Disordered" evidence="1">
    <location>
        <begin position="323"/>
        <end position="365"/>
    </location>
</feature>
<evidence type="ECO:0000313" key="2">
    <source>
        <dbReference type="EMBL" id="RPD65941.1"/>
    </source>
</evidence>
<evidence type="ECO:0000313" key="3">
    <source>
        <dbReference type="Proteomes" id="UP000313359"/>
    </source>
</evidence>
<feature type="compositionally biased region" description="Low complexity" evidence="1">
    <location>
        <begin position="323"/>
        <end position="334"/>
    </location>
</feature>
<gene>
    <name evidence="2" type="ORF">L227DRAFT_597323</name>
</gene>
<accession>A0A5C2SRF9</accession>
<feature type="compositionally biased region" description="Low complexity" evidence="1">
    <location>
        <begin position="248"/>
        <end position="266"/>
    </location>
</feature>
<feature type="compositionally biased region" description="Basic and acidic residues" evidence="1">
    <location>
        <begin position="606"/>
        <end position="638"/>
    </location>
</feature>
<dbReference type="STRING" id="1328759.A0A5C2SRF9"/>
<evidence type="ECO:0000256" key="1">
    <source>
        <dbReference type="SAM" id="MobiDB-lite"/>
    </source>
</evidence>